<evidence type="ECO:0000313" key="3">
    <source>
        <dbReference type="Proteomes" id="UP000184693"/>
    </source>
</evidence>
<dbReference type="Pfam" id="PF13340">
    <property type="entry name" value="DUF4096"/>
    <property type="match status" value="1"/>
</dbReference>
<evidence type="ECO:0000259" key="1">
    <source>
        <dbReference type="Pfam" id="PF13340"/>
    </source>
</evidence>
<dbReference type="Proteomes" id="UP000184693">
    <property type="component" value="Unassembled WGS sequence"/>
</dbReference>
<evidence type="ECO:0000313" key="2">
    <source>
        <dbReference type="EMBL" id="SIO08383.1"/>
    </source>
</evidence>
<organism evidence="2 3">
    <name type="scientific">Paraburkholderia phenazinium</name>
    <dbReference type="NCBI Taxonomy" id="60549"/>
    <lineage>
        <taxon>Bacteria</taxon>
        <taxon>Pseudomonadati</taxon>
        <taxon>Pseudomonadota</taxon>
        <taxon>Betaproteobacteria</taxon>
        <taxon>Burkholderiales</taxon>
        <taxon>Burkholderiaceae</taxon>
        <taxon>Paraburkholderia</taxon>
    </lineage>
</organism>
<accession>A0A1N6GLI0</accession>
<sequence length="133" mass="15031">MSQFEELTDSEWALIEGLFCNEVVPPERSGRRRVEPRTVVNAVLWGLSTGHGWSRLPGRYPSRPTCVRRFDEWQADGTLAEIVRRLNAGGRTVSPRGAIGDAFKHRAANPDHARLKRLSWSSPQTWRAPVDVI</sequence>
<dbReference type="OrthoDB" id="212263at2"/>
<dbReference type="RefSeq" id="WP_074264521.1">
    <property type="nucleotide sequence ID" value="NZ_FSRM01000001.1"/>
</dbReference>
<dbReference type="InterPro" id="IPR052909">
    <property type="entry name" value="Transposase_6_like"/>
</dbReference>
<reference evidence="2 3" key="1">
    <citation type="submission" date="2016-11" db="EMBL/GenBank/DDBJ databases">
        <authorList>
            <person name="Jaros S."/>
            <person name="Januszkiewicz K."/>
            <person name="Wedrychowicz H."/>
        </authorList>
    </citation>
    <scope>NUCLEOTIDE SEQUENCE [LARGE SCALE GENOMIC DNA]</scope>
    <source>
        <strain evidence="2 3">GAS86</strain>
    </source>
</reference>
<proteinExistence type="predicted"/>
<protein>
    <submittedName>
        <fullName evidence="2">Putative transposase</fullName>
    </submittedName>
</protein>
<feature type="domain" description="Insertion element IS402-like" evidence="1">
    <location>
        <begin position="7"/>
        <end position="82"/>
    </location>
</feature>
<dbReference type="AlphaFoldDB" id="A0A1N6GLI0"/>
<gene>
    <name evidence="2" type="ORF">SAMN05444168_2500</name>
</gene>
<dbReference type="InterPro" id="IPR025161">
    <property type="entry name" value="IS402-like_dom"/>
</dbReference>
<dbReference type="PANTHER" id="PTHR46637:SF1">
    <property type="entry name" value="BLL5188 PROTEIN"/>
    <property type="match status" value="1"/>
</dbReference>
<dbReference type="PANTHER" id="PTHR46637">
    <property type="entry name" value="TIS1421-TRANSPOSASE PROTEIN A"/>
    <property type="match status" value="1"/>
</dbReference>
<dbReference type="EMBL" id="FSRM01000001">
    <property type="protein sequence ID" value="SIO08383.1"/>
    <property type="molecule type" value="Genomic_DNA"/>
</dbReference>
<name>A0A1N6GLI0_9BURK</name>